<feature type="non-terminal residue" evidence="1">
    <location>
        <position position="141"/>
    </location>
</feature>
<dbReference type="SUPFAM" id="SSF111283">
    <property type="entry name" value="Putative modulator of DNA gyrase, PmbA/TldD"/>
    <property type="match status" value="1"/>
</dbReference>
<dbReference type="InterPro" id="IPR036059">
    <property type="entry name" value="TldD/PmbA_sf"/>
</dbReference>
<protein>
    <submittedName>
        <fullName evidence="1">Uncharacterized protein</fullName>
    </submittedName>
</protein>
<dbReference type="EMBL" id="UOFG01000165">
    <property type="protein sequence ID" value="VAW62288.1"/>
    <property type="molecule type" value="Genomic_DNA"/>
</dbReference>
<proteinExistence type="predicted"/>
<reference evidence="1" key="1">
    <citation type="submission" date="2018-06" db="EMBL/GenBank/DDBJ databases">
        <authorList>
            <person name="Zhirakovskaya E."/>
        </authorList>
    </citation>
    <scope>NUCLEOTIDE SEQUENCE</scope>
</reference>
<organism evidence="1">
    <name type="scientific">hydrothermal vent metagenome</name>
    <dbReference type="NCBI Taxonomy" id="652676"/>
    <lineage>
        <taxon>unclassified sequences</taxon>
        <taxon>metagenomes</taxon>
        <taxon>ecological metagenomes</taxon>
    </lineage>
</organism>
<dbReference type="AlphaFoldDB" id="A0A3B0X228"/>
<accession>A0A3B0X228</accession>
<dbReference type="GO" id="GO:0008237">
    <property type="term" value="F:metallopeptidase activity"/>
    <property type="evidence" value="ECO:0007669"/>
    <property type="project" value="InterPro"/>
</dbReference>
<sequence>MQNYFYALSDALFKKINASETLLIGFEGEDSDFVRFNHNKIRQAGSVAQRTVHLDLIAGKRHANASVDISGDIKIDISQLEQTLHSLREQRKFLPEDPWLFYATEINNSETFHDNEPVKSSDAIEQIQHACGKMDMVGIFA</sequence>
<evidence type="ECO:0000313" key="1">
    <source>
        <dbReference type="EMBL" id="VAW62288.1"/>
    </source>
</evidence>
<dbReference type="GO" id="GO:0006508">
    <property type="term" value="P:proteolysis"/>
    <property type="evidence" value="ECO:0007669"/>
    <property type="project" value="InterPro"/>
</dbReference>
<gene>
    <name evidence="1" type="ORF">MNBD_GAMMA11-520</name>
</gene>
<name>A0A3B0X228_9ZZZZ</name>